<reference evidence="1" key="1">
    <citation type="submission" date="2025-08" db="UniProtKB">
        <authorList>
            <consortium name="RefSeq"/>
        </authorList>
    </citation>
    <scope>IDENTIFICATION</scope>
</reference>
<dbReference type="KEGG" id="nta:107807821"/>
<dbReference type="Gene3D" id="2.40.70.10">
    <property type="entry name" value="Acid Proteases"/>
    <property type="match status" value="1"/>
</dbReference>
<dbReference type="CDD" id="cd00303">
    <property type="entry name" value="retropepsin_like"/>
    <property type="match status" value="1"/>
</dbReference>
<evidence type="ECO:0000313" key="1">
    <source>
        <dbReference type="RefSeq" id="XP_016487741.1"/>
    </source>
</evidence>
<gene>
    <name evidence="1" type="primary">LOC107807821</name>
</gene>
<accession>A0A1S4BFX7</accession>
<proteinExistence type="predicted"/>
<dbReference type="PANTHER" id="PTHR33067:SF31">
    <property type="entry name" value="RNA-DIRECTED DNA POLYMERASE"/>
    <property type="match status" value="1"/>
</dbReference>
<protein>
    <submittedName>
        <fullName evidence="1">Uncharacterized protein</fullName>
    </submittedName>
</protein>
<dbReference type="PANTHER" id="PTHR33067">
    <property type="entry name" value="RNA-DIRECTED DNA POLYMERASE-RELATED"/>
    <property type="match status" value="1"/>
</dbReference>
<dbReference type="PaxDb" id="4097-A0A1S4BFX7"/>
<dbReference type="RefSeq" id="XP_016487741.1">
    <property type="nucleotide sequence ID" value="XM_016632255.1"/>
</dbReference>
<dbReference type="InterPro" id="IPR021109">
    <property type="entry name" value="Peptidase_aspartic_dom_sf"/>
</dbReference>
<dbReference type="OrthoDB" id="778454at2759"/>
<name>A0A1S4BFX7_TOBAC</name>
<organism evidence="1">
    <name type="scientific">Nicotiana tabacum</name>
    <name type="common">Common tobacco</name>
    <dbReference type="NCBI Taxonomy" id="4097"/>
    <lineage>
        <taxon>Eukaryota</taxon>
        <taxon>Viridiplantae</taxon>
        <taxon>Streptophyta</taxon>
        <taxon>Embryophyta</taxon>
        <taxon>Tracheophyta</taxon>
        <taxon>Spermatophyta</taxon>
        <taxon>Magnoliopsida</taxon>
        <taxon>eudicotyledons</taxon>
        <taxon>Gunneridae</taxon>
        <taxon>Pentapetalae</taxon>
        <taxon>asterids</taxon>
        <taxon>lamiids</taxon>
        <taxon>Solanales</taxon>
        <taxon>Solanaceae</taxon>
        <taxon>Nicotianoideae</taxon>
        <taxon>Nicotianeae</taxon>
        <taxon>Nicotiana</taxon>
    </lineage>
</organism>
<sequence>MAVTIRSGRGGVTSNSNPRNVVSDNVLVQVNDEIVNDEAPKLEDPGAFTIPCTISSADFAKALCDLKASINLMPYSVFKTLGNGKPRPTSMRLKMADRTIKRPLMIIDDLLVRVGKFILPADFVILDCEVDYEVPIILRRPLLATGKALVNVEAGELTFRVGDEKVVFHVCKSMRQPNSNEVCSFVDLVIKVIVEHTNVVINVEDPLEVVLLNHDLDEKDGLVE</sequence>
<dbReference type="AlphaFoldDB" id="A0A1S4BFX7"/>